<dbReference type="WBParaSite" id="MBELARI_LOCUS3704">
    <property type="protein sequence ID" value="MBELARI_LOCUS3704"/>
    <property type="gene ID" value="MBELARI_LOCUS3704"/>
</dbReference>
<dbReference type="AlphaFoldDB" id="A0AAF3FA41"/>
<keyword evidence="1" id="KW-1185">Reference proteome</keyword>
<reference evidence="2" key="1">
    <citation type="submission" date="2024-02" db="UniProtKB">
        <authorList>
            <consortium name="WormBaseParasite"/>
        </authorList>
    </citation>
    <scope>IDENTIFICATION</scope>
</reference>
<accession>A0AAF3FA41</accession>
<protein>
    <submittedName>
        <fullName evidence="2">Uncharacterized protein</fullName>
    </submittedName>
</protein>
<proteinExistence type="predicted"/>
<evidence type="ECO:0000313" key="2">
    <source>
        <dbReference type="WBParaSite" id="MBELARI_LOCUS3704"/>
    </source>
</evidence>
<sequence>MSDFSSSLNMAGLLLVAKQLAEFDMKEIPVAWRDFDADRYDLHSLESARSTPATHLGCRITSALGGSLGSGKHYGW</sequence>
<evidence type="ECO:0000313" key="1">
    <source>
        <dbReference type="Proteomes" id="UP000887575"/>
    </source>
</evidence>
<dbReference type="Proteomes" id="UP000887575">
    <property type="component" value="Unassembled WGS sequence"/>
</dbReference>
<organism evidence="1 2">
    <name type="scientific">Mesorhabditis belari</name>
    <dbReference type="NCBI Taxonomy" id="2138241"/>
    <lineage>
        <taxon>Eukaryota</taxon>
        <taxon>Metazoa</taxon>
        <taxon>Ecdysozoa</taxon>
        <taxon>Nematoda</taxon>
        <taxon>Chromadorea</taxon>
        <taxon>Rhabditida</taxon>
        <taxon>Rhabditina</taxon>
        <taxon>Rhabditomorpha</taxon>
        <taxon>Rhabditoidea</taxon>
        <taxon>Rhabditidae</taxon>
        <taxon>Mesorhabditinae</taxon>
        <taxon>Mesorhabditis</taxon>
    </lineage>
</organism>
<name>A0AAF3FA41_9BILA</name>